<dbReference type="InterPro" id="IPR026960">
    <property type="entry name" value="RVT-Znf"/>
</dbReference>
<keyword evidence="3" id="KW-1185">Reference proteome</keyword>
<accession>A0AAP0CBC8</accession>
<dbReference type="AlphaFoldDB" id="A0AAP0CBC8"/>
<name>A0AAP0CBC8_9ASTR</name>
<organism evidence="2 3">
    <name type="scientific">Deinandra increscens subsp. villosa</name>
    <dbReference type="NCBI Taxonomy" id="3103831"/>
    <lineage>
        <taxon>Eukaryota</taxon>
        <taxon>Viridiplantae</taxon>
        <taxon>Streptophyta</taxon>
        <taxon>Embryophyta</taxon>
        <taxon>Tracheophyta</taxon>
        <taxon>Spermatophyta</taxon>
        <taxon>Magnoliopsida</taxon>
        <taxon>eudicotyledons</taxon>
        <taxon>Gunneridae</taxon>
        <taxon>Pentapetalae</taxon>
        <taxon>asterids</taxon>
        <taxon>campanulids</taxon>
        <taxon>Asterales</taxon>
        <taxon>Asteraceae</taxon>
        <taxon>Asteroideae</taxon>
        <taxon>Heliantheae alliance</taxon>
        <taxon>Madieae</taxon>
        <taxon>Madiinae</taxon>
        <taxon>Deinandra</taxon>
    </lineage>
</organism>
<evidence type="ECO:0000313" key="2">
    <source>
        <dbReference type="EMBL" id="KAK9053734.1"/>
    </source>
</evidence>
<dbReference type="Pfam" id="PF13966">
    <property type="entry name" value="zf-RVT"/>
    <property type="match status" value="1"/>
</dbReference>
<dbReference type="PANTHER" id="PTHR36617:SF16">
    <property type="entry name" value="OS04G0516500 PROTEIN"/>
    <property type="match status" value="1"/>
</dbReference>
<comment type="caution">
    <text evidence="2">The sequence shown here is derived from an EMBL/GenBank/DDBJ whole genome shotgun (WGS) entry which is preliminary data.</text>
</comment>
<dbReference type="EMBL" id="JBCNJP010000025">
    <property type="protein sequence ID" value="KAK9053734.1"/>
    <property type="molecule type" value="Genomic_DNA"/>
</dbReference>
<feature type="domain" description="Reverse transcriptase zinc-binding" evidence="1">
    <location>
        <begin position="152"/>
        <end position="221"/>
    </location>
</feature>
<evidence type="ECO:0000313" key="3">
    <source>
        <dbReference type="Proteomes" id="UP001408789"/>
    </source>
</evidence>
<evidence type="ECO:0000259" key="1">
    <source>
        <dbReference type="Pfam" id="PF13966"/>
    </source>
</evidence>
<gene>
    <name evidence="2" type="ORF">SSX86_024808</name>
</gene>
<reference evidence="2 3" key="1">
    <citation type="submission" date="2024-04" db="EMBL/GenBank/DDBJ databases">
        <title>The reference genome of an endangered Asteraceae, Deinandra increscens subsp. villosa, native to the Central Coast of California.</title>
        <authorList>
            <person name="Guilliams M."/>
            <person name="Hasenstab-Lehman K."/>
            <person name="Meyer R."/>
            <person name="Mcevoy S."/>
        </authorList>
    </citation>
    <scope>NUCLEOTIDE SEQUENCE [LARGE SCALE GENOMIC DNA]</scope>
    <source>
        <tissue evidence="2">Leaf</tissue>
    </source>
</reference>
<sequence>MISAENTPAKSHGNGVWNGICQNAGDLHARNIIPATSFKRTVGSGSSVSFWNDTWIGDSSLASSFPRLFSLENFKECKVSDRIIGNIRAWSWRRPLRGGGGIEESQWNRLVAVLNGFMCNGNGDSWGWDLEGNNEFVVNHVRKVIERATLLGNNTKTTWNKAVPKKINIMIWRLLNDRLPVRAKLLEKGIIFNNFDCVFCDNHLETAPHLFGSCPLVRATWIKVQNWLGIDGRCDVSPESIFQWIDNSSFNKRRKTLINGCLFVCFAPSCC</sequence>
<protein>
    <recommendedName>
        <fullName evidence="1">Reverse transcriptase zinc-binding domain-containing protein</fullName>
    </recommendedName>
</protein>
<proteinExistence type="predicted"/>
<dbReference type="Proteomes" id="UP001408789">
    <property type="component" value="Unassembled WGS sequence"/>
</dbReference>
<dbReference type="PANTHER" id="PTHR36617">
    <property type="entry name" value="PROTEIN, PUTATIVE-RELATED"/>
    <property type="match status" value="1"/>
</dbReference>